<dbReference type="Proteomes" id="UP000494165">
    <property type="component" value="Unassembled WGS sequence"/>
</dbReference>
<dbReference type="CDD" id="cd04281">
    <property type="entry name" value="ZnMc_BMP1_TLD"/>
    <property type="match status" value="1"/>
</dbReference>
<evidence type="ECO:0000256" key="18">
    <source>
        <dbReference type="RuleBase" id="RU361183"/>
    </source>
</evidence>
<evidence type="ECO:0000313" key="24">
    <source>
        <dbReference type="Proteomes" id="UP000494165"/>
    </source>
</evidence>
<evidence type="ECO:0000256" key="1">
    <source>
        <dbReference type="ARBA" id="ARBA00004613"/>
    </source>
</evidence>
<dbReference type="Pfam" id="PF00431">
    <property type="entry name" value="CUB"/>
    <property type="match status" value="5"/>
</dbReference>
<dbReference type="GO" id="GO:0004222">
    <property type="term" value="F:metalloendopeptidase activity"/>
    <property type="evidence" value="ECO:0007669"/>
    <property type="project" value="UniProtKB-UniRule"/>
</dbReference>
<dbReference type="FunFam" id="2.60.120.290:FF:000004">
    <property type="entry name" value="Metalloendopeptidase"/>
    <property type="match status" value="2"/>
</dbReference>
<dbReference type="Pfam" id="PF14670">
    <property type="entry name" value="FXa_inhibition"/>
    <property type="match status" value="1"/>
</dbReference>
<keyword evidence="8 17" id="KW-0378">Hydrolase</keyword>
<dbReference type="Pfam" id="PF07645">
    <property type="entry name" value="EGF_CA"/>
    <property type="match status" value="1"/>
</dbReference>
<dbReference type="InterPro" id="IPR001881">
    <property type="entry name" value="EGF-like_Ca-bd_dom"/>
</dbReference>
<sequence length="998" mass="112973">MRLVLAALAALAVQAAAELSVQQALALVNTGHRISEDIDIDPCKMKRRDEDIALPNVQQDMQLALQREWDRQHTIPVHPLSHKQHHPHKQHQHNPSNHTEGNKRRKHRNKSKRRHKGRHRSEKKSVQKRAATARKDRIWEDGVIPYDIDTNFSGSHKALFKMAMRHWENMTCIKFVERNPSDHPNYILFTERPCGCCSFVGRRGNGVQAISIGKNCDKFGIVVHELGHVVGFWHEHTRPDRDNHVAIVRENIHAGQEYNFNKLTSEEVNSLGLSYDYDSIMHYSRNTFSKGSYLDTILPFEQLASKKRPEIGQRIKLSDGDIAQTNLLYKCPKCGRTLQDSSGSIQSPQFGTLEPSDLPEKCEWRITATHGERIVLNITEIDVPESDDCTRDFIEIRDGYWHKSPLIGKYCGSQPHPTTIKSSGSRMLVTYRTSGRLGGQGFQAYYEAVCGGDFEMDKGHLESPNYPDDYPARKECVWRITVEENYQVALKFQSFETEKHDNCVYDYLEVRDGHFENATLLGKICGHETPSEMLSTGNKMWIKFVSDSSIQKGGFSASFMKEFDECASANGHDCEQECVNTLGSYYCACKIGYELHSDGKHCIDACGGLYAVANGTITSPSFPAFYPGNKHCLWEIHAPTQYKITLNFTVFDLEGNNHDCEYDNVEVQSIHLYNVARTHGVYCGSSLPEMITSETNKMRIEFSTDNSVQKTGFAAVFFTDIDECTEQNGGCQHECKNTVGSYECSCYNGFTLHEDMHSCKEGGCKHEIDAPSGNIHSPNYPEYYPNKKDCVWKFSTTPGHRIKLVFKEFELESHQECTYDNIAFYDGPGEDSLSLGRFCGSKLPHPIVASTNELYMVFKSDASVQRKGFLAEHSTVCGGILSASSQVQHLYSHTKYGDQDYDNAADCEWTIIAPSGHVVLLKFITFQLEAENECTYDWVQVLMGEDMSPLTDKLCGDQKPPDTYSMGEELILRFRTDDSMVSKGFSTSYQAVRDSFID</sequence>
<dbReference type="OrthoDB" id="431034at2759"/>
<dbReference type="PANTHER" id="PTHR24251">
    <property type="entry name" value="OVOCHYMASE-RELATED"/>
    <property type="match status" value="1"/>
</dbReference>
<evidence type="ECO:0000256" key="12">
    <source>
        <dbReference type="ARBA" id="ARBA00023157"/>
    </source>
</evidence>
<evidence type="ECO:0000256" key="15">
    <source>
        <dbReference type="PIRSR" id="PIRSR001199-2"/>
    </source>
</evidence>
<evidence type="ECO:0000259" key="21">
    <source>
        <dbReference type="PROSITE" id="PS50026"/>
    </source>
</evidence>
<dbReference type="SMART" id="SM00181">
    <property type="entry name" value="EGF"/>
    <property type="match status" value="2"/>
</dbReference>
<evidence type="ECO:0000256" key="3">
    <source>
        <dbReference type="ARBA" id="ARBA00022536"/>
    </source>
</evidence>
<feature type="binding site" evidence="15 17">
    <location>
        <position position="234"/>
    </location>
    <ligand>
        <name>Zn(2+)</name>
        <dbReference type="ChEBI" id="CHEBI:29105"/>
        <note>catalytic</note>
    </ligand>
</feature>
<comment type="subcellular location">
    <subcellularLocation>
        <location evidence="1">Secreted</location>
    </subcellularLocation>
</comment>
<feature type="domain" description="CUB" evidence="20">
    <location>
        <begin position="606"/>
        <end position="720"/>
    </location>
</feature>
<dbReference type="InterPro" id="IPR000152">
    <property type="entry name" value="EGF-type_Asp/Asn_hydroxyl_site"/>
</dbReference>
<dbReference type="FunFam" id="3.40.390.10:FF:000004">
    <property type="entry name" value="Metalloendopeptidase"/>
    <property type="match status" value="1"/>
</dbReference>
<keyword evidence="6 18" id="KW-0732">Signal</keyword>
<evidence type="ECO:0000256" key="10">
    <source>
        <dbReference type="ARBA" id="ARBA00023049"/>
    </source>
</evidence>
<feature type="domain" description="CUB" evidence="20">
    <location>
        <begin position="764"/>
        <end position="876"/>
    </location>
</feature>
<evidence type="ECO:0000313" key="23">
    <source>
        <dbReference type="EMBL" id="CAB3369767.1"/>
    </source>
</evidence>
<dbReference type="FunFam" id="2.60.120.290:FF:000013">
    <property type="entry name" value="Membrane frizzled-related protein"/>
    <property type="match status" value="1"/>
</dbReference>
<keyword evidence="2" id="KW-0964">Secreted</keyword>
<evidence type="ECO:0000256" key="11">
    <source>
        <dbReference type="ARBA" id="ARBA00023145"/>
    </source>
</evidence>
<feature type="compositionally biased region" description="Basic residues" evidence="19">
    <location>
        <begin position="103"/>
        <end position="122"/>
    </location>
</feature>
<dbReference type="InterPro" id="IPR049883">
    <property type="entry name" value="NOTCH1_EGF-like"/>
</dbReference>
<evidence type="ECO:0000256" key="5">
    <source>
        <dbReference type="ARBA" id="ARBA00022723"/>
    </source>
</evidence>
<dbReference type="InterPro" id="IPR034036">
    <property type="entry name" value="ZnMP_TLD/BMP1"/>
</dbReference>
<dbReference type="PROSITE" id="PS01180">
    <property type="entry name" value="CUB"/>
    <property type="match status" value="5"/>
</dbReference>
<dbReference type="PROSITE" id="PS00010">
    <property type="entry name" value="ASX_HYDROXYL"/>
    <property type="match status" value="2"/>
</dbReference>
<proteinExistence type="predicted"/>
<keyword evidence="24" id="KW-1185">Reference proteome</keyword>
<dbReference type="AlphaFoldDB" id="A0A8S1CPH7"/>
<keyword evidence="13" id="KW-0325">Glycoprotein</keyword>
<dbReference type="Gene3D" id="3.40.390.10">
    <property type="entry name" value="Collagenase (Catalytic Domain)"/>
    <property type="match status" value="1"/>
</dbReference>
<evidence type="ECO:0000256" key="9">
    <source>
        <dbReference type="ARBA" id="ARBA00022833"/>
    </source>
</evidence>
<evidence type="ECO:0000256" key="8">
    <source>
        <dbReference type="ARBA" id="ARBA00022801"/>
    </source>
</evidence>
<dbReference type="GO" id="GO:0006508">
    <property type="term" value="P:proteolysis"/>
    <property type="evidence" value="ECO:0007669"/>
    <property type="project" value="UniProtKB-KW"/>
</dbReference>
<keyword evidence="5 15" id="KW-0479">Metal-binding</keyword>
<feature type="domain" description="Peptidase M12A" evidence="22">
    <location>
        <begin position="130"/>
        <end position="332"/>
    </location>
</feature>
<dbReference type="Gene3D" id="2.10.25.10">
    <property type="entry name" value="Laminin"/>
    <property type="match status" value="2"/>
</dbReference>
<dbReference type="InterPro" id="IPR000859">
    <property type="entry name" value="CUB_dom"/>
</dbReference>
<comment type="caution">
    <text evidence="16">Lacks conserved residue(s) required for the propagation of feature annotation.</text>
</comment>
<feature type="domain" description="CUB" evidence="20">
    <location>
        <begin position="450"/>
        <end position="562"/>
    </location>
</feature>
<evidence type="ECO:0000256" key="16">
    <source>
        <dbReference type="PROSITE-ProRule" id="PRU00076"/>
    </source>
</evidence>
<dbReference type="InterPro" id="IPR006026">
    <property type="entry name" value="Peptidase_Metallo"/>
</dbReference>
<dbReference type="FunFam" id="2.60.120.290:FF:000005">
    <property type="entry name" value="Procollagen C-endopeptidase enhancer 1"/>
    <property type="match status" value="2"/>
</dbReference>
<feature type="compositionally biased region" description="Basic residues" evidence="19">
    <location>
        <begin position="80"/>
        <end position="92"/>
    </location>
</feature>
<dbReference type="InterPro" id="IPR035914">
    <property type="entry name" value="Sperma_CUB_dom_sf"/>
</dbReference>
<gene>
    <name evidence="23" type="ORF">CLODIP_2_CD04258</name>
</gene>
<dbReference type="PANTHER" id="PTHR24251:SF43">
    <property type="entry name" value="TOLLOID-LIKE PROTEIN 2"/>
    <property type="match status" value="1"/>
</dbReference>
<evidence type="ECO:0000256" key="14">
    <source>
        <dbReference type="PIRSR" id="PIRSR001199-1"/>
    </source>
</evidence>
<evidence type="ECO:0000256" key="4">
    <source>
        <dbReference type="ARBA" id="ARBA00022670"/>
    </source>
</evidence>
<dbReference type="GO" id="GO:0005509">
    <property type="term" value="F:calcium ion binding"/>
    <property type="evidence" value="ECO:0007669"/>
    <property type="project" value="InterPro"/>
</dbReference>
<organism evidence="23 24">
    <name type="scientific">Cloeon dipterum</name>
    <dbReference type="NCBI Taxonomy" id="197152"/>
    <lineage>
        <taxon>Eukaryota</taxon>
        <taxon>Metazoa</taxon>
        <taxon>Ecdysozoa</taxon>
        <taxon>Arthropoda</taxon>
        <taxon>Hexapoda</taxon>
        <taxon>Insecta</taxon>
        <taxon>Pterygota</taxon>
        <taxon>Palaeoptera</taxon>
        <taxon>Ephemeroptera</taxon>
        <taxon>Pisciforma</taxon>
        <taxon>Baetidae</taxon>
        <taxon>Cloeon</taxon>
    </lineage>
</organism>
<evidence type="ECO:0000256" key="19">
    <source>
        <dbReference type="SAM" id="MobiDB-lite"/>
    </source>
</evidence>
<accession>A0A8S1CPH7</accession>
<feature type="binding site" evidence="15 17">
    <location>
        <position position="228"/>
    </location>
    <ligand>
        <name>Zn(2+)</name>
        <dbReference type="ChEBI" id="CHEBI:29105"/>
        <note>catalytic</note>
    </ligand>
</feature>
<dbReference type="GO" id="GO:0005576">
    <property type="term" value="C:extracellular region"/>
    <property type="evidence" value="ECO:0007669"/>
    <property type="project" value="UniProtKB-SubCell"/>
</dbReference>
<reference evidence="23 24" key="1">
    <citation type="submission" date="2020-04" db="EMBL/GenBank/DDBJ databases">
        <authorList>
            <person name="Alioto T."/>
            <person name="Alioto T."/>
            <person name="Gomez Garrido J."/>
        </authorList>
    </citation>
    <scope>NUCLEOTIDE SEQUENCE [LARGE SCALE GENOMIC DNA]</scope>
</reference>
<dbReference type="EMBL" id="CADEPI010000047">
    <property type="protein sequence ID" value="CAB3369767.1"/>
    <property type="molecule type" value="Genomic_DNA"/>
</dbReference>
<feature type="disulfide bond" evidence="17">
    <location>
        <begin position="194"/>
        <end position="216"/>
    </location>
</feature>
<keyword evidence="4 17" id="KW-0645">Protease</keyword>
<comment type="caution">
    <text evidence="23">The sequence shown here is derived from an EMBL/GenBank/DDBJ whole genome shotgun (WGS) entry which is preliminary data.</text>
</comment>
<feature type="signal peptide" evidence="18">
    <location>
        <begin position="1"/>
        <end position="17"/>
    </location>
</feature>
<dbReference type="PROSITE" id="PS01186">
    <property type="entry name" value="EGF_2"/>
    <property type="match status" value="2"/>
</dbReference>
<dbReference type="EC" id="3.4.24.-" evidence="18"/>
<dbReference type="PROSITE" id="PS50026">
    <property type="entry name" value="EGF_3"/>
    <property type="match status" value="1"/>
</dbReference>
<dbReference type="SUPFAM" id="SSF49854">
    <property type="entry name" value="Spermadhesin, CUB domain"/>
    <property type="match status" value="5"/>
</dbReference>
<feature type="active site" evidence="14 17">
    <location>
        <position position="225"/>
    </location>
</feature>
<evidence type="ECO:0000256" key="2">
    <source>
        <dbReference type="ARBA" id="ARBA00022525"/>
    </source>
</evidence>
<dbReference type="SMART" id="SM00042">
    <property type="entry name" value="CUB"/>
    <property type="match status" value="5"/>
</dbReference>
<dbReference type="Pfam" id="PF01400">
    <property type="entry name" value="Astacin"/>
    <property type="match status" value="1"/>
</dbReference>
<feature type="domain" description="CUB" evidence="20">
    <location>
        <begin position="334"/>
        <end position="449"/>
    </location>
</feature>
<dbReference type="InterPro" id="IPR000742">
    <property type="entry name" value="EGF"/>
</dbReference>
<keyword evidence="12 17" id="KW-1015">Disulfide bond</keyword>
<dbReference type="FunFam" id="2.10.25.10:FF:000240">
    <property type="entry name" value="Vitamin K-dependent protein S"/>
    <property type="match status" value="2"/>
</dbReference>
<protein>
    <recommendedName>
        <fullName evidence="18">Metalloendopeptidase</fullName>
        <ecNumber evidence="18">3.4.24.-</ecNumber>
    </recommendedName>
</protein>
<comment type="cofactor">
    <cofactor evidence="17 18">
        <name>Zn(2+)</name>
        <dbReference type="ChEBI" id="CHEBI:29105"/>
    </cofactor>
    <text evidence="17 18">Binds 1 zinc ion per subunit.</text>
</comment>
<dbReference type="InterPro" id="IPR015446">
    <property type="entry name" value="BMP_1/tolloid-like"/>
</dbReference>
<feature type="disulfide bond" evidence="17">
    <location>
        <begin position="196"/>
        <end position="197"/>
    </location>
</feature>
<dbReference type="InterPro" id="IPR024079">
    <property type="entry name" value="MetalloPept_cat_dom_sf"/>
</dbReference>
<keyword evidence="9 15" id="KW-0862">Zinc</keyword>
<dbReference type="CDD" id="cd00041">
    <property type="entry name" value="CUB"/>
    <property type="match status" value="5"/>
</dbReference>
<evidence type="ECO:0000256" key="7">
    <source>
        <dbReference type="ARBA" id="ARBA00022737"/>
    </source>
</evidence>
<dbReference type="PIRSF" id="PIRSF001199">
    <property type="entry name" value="BMP_1/tolloid-like"/>
    <property type="match status" value="1"/>
</dbReference>
<dbReference type="SUPFAM" id="SSF57196">
    <property type="entry name" value="EGF/Laminin"/>
    <property type="match status" value="2"/>
</dbReference>
<name>A0A8S1CPH7_9INSE</name>
<evidence type="ECO:0000256" key="17">
    <source>
        <dbReference type="PROSITE-ProRule" id="PRU01211"/>
    </source>
</evidence>
<keyword evidence="7" id="KW-0677">Repeat</keyword>
<dbReference type="SMART" id="SM00235">
    <property type="entry name" value="ZnMc"/>
    <property type="match status" value="1"/>
</dbReference>
<evidence type="ECO:0000259" key="22">
    <source>
        <dbReference type="PROSITE" id="PS51864"/>
    </source>
</evidence>
<evidence type="ECO:0000259" key="20">
    <source>
        <dbReference type="PROSITE" id="PS01180"/>
    </source>
</evidence>
<dbReference type="CDD" id="cd00054">
    <property type="entry name" value="EGF_CA"/>
    <property type="match status" value="1"/>
</dbReference>
<dbReference type="GO" id="GO:0008270">
    <property type="term" value="F:zinc ion binding"/>
    <property type="evidence" value="ECO:0007669"/>
    <property type="project" value="UniProtKB-UniRule"/>
</dbReference>
<dbReference type="InterPro" id="IPR001506">
    <property type="entry name" value="Peptidase_M12A"/>
</dbReference>
<evidence type="ECO:0000256" key="13">
    <source>
        <dbReference type="ARBA" id="ARBA00023180"/>
    </source>
</evidence>
<dbReference type="Gene3D" id="2.60.120.290">
    <property type="entry name" value="Spermadhesin, CUB domain"/>
    <property type="match status" value="5"/>
</dbReference>
<feature type="region of interest" description="Disordered" evidence="19">
    <location>
        <begin position="79"/>
        <end position="134"/>
    </location>
</feature>
<feature type="domain" description="CUB" evidence="20">
    <location>
        <begin position="877"/>
        <end position="992"/>
    </location>
</feature>
<feature type="domain" description="EGF-like" evidence="21">
    <location>
        <begin position="720"/>
        <end position="760"/>
    </location>
</feature>
<dbReference type="PRINTS" id="PR00480">
    <property type="entry name" value="ASTACIN"/>
</dbReference>
<feature type="binding site" evidence="15 17">
    <location>
        <position position="224"/>
    </location>
    <ligand>
        <name>Zn(2+)</name>
        <dbReference type="ChEBI" id="CHEBI:29105"/>
        <note>catalytic</note>
    </ligand>
</feature>
<dbReference type="SMART" id="SM00179">
    <property type="entry name" value="EGF_CA"/>
    <property type="match status" value="2"/>
</dbReference>
<evidence type="ECO:0000256" key="6">
    <source>
        <dbReference type="ARBA" id="ARBA00022729"/>
    </source>
</evidence>
<feature type="chain" id="PRO_5035960266" description="Metalloendopeptidase" evidence="18">
    <location>
        <begin position="18"/>
        <end position="998"/>
    </location>
</feature>
<dbReference type="InterPro" id="IPR018097">
    <property type="entry name" value="EGF_Ca-bd_CS"/>
</dbReference>
<keyword evidence="3 16" id="KW-0245">EGF-like domain</keyword>
<dbReference type="SUPFAM" id="SSF55486">
    <property type="entry name" value="Metalloproteases ('zincins'), catalytic domain"/>
    <property type="match status" value="1"/>
</dbReference>
<dbReference type="PROSITE" id="PS51864">
    <property type="entry name" value="ASTACIN"/>
    <property type="match status" value="1"/>
</dbReference>
<dbReference type="PROSITE" id="PS01187">
    <property type="entry name" value="EGF_CA"/>
    <property type="match status" value="2"/>
</dbReference>
<keyword evidence="10 17" id="KW-0482">Metalloprotease</keyword>
<keyword evidence="11" id="KW-0865">Zymogen</keyword>